<proteinExistence type="predicted"/>
<reference evidence="2 3" key="1">
    <citation type="submission" date="2022-10" db="EMBL/GenBank/DDBJ databases">
        <title>The complete genomes of actinobacterial strains from the NBC collection.</title>
        <authorList>
            <person name="Joergensen T.S."/>
            <person name="Alvarez Arevalo M."/>
            <person name="Sterndorff E.B."/>
            <person name="Faurdal D."/>
            <person name="Vuksanovic O."/>
            <person name="Mourched A.-S."/>
            <person name="Charusanti P."/>
            <person name="Shaw S."/>
            <person name="Blin K."/>
            <person name="Weber T."/>
        </authorList>
    </citation>
    <scope>NUCLEOTIDE SEQUENCE [LARGE SCALE GENOMIC DNA]</scope>
    <source>
        <strain evidence="2 3">NBC 01774</strain>
    </source>
</reference>
<protein>
    <recommendedName>
        <fullName evidence="4">PE-PGRS family protein</fullName>
    </recommendedName>
</protein>
<dbReference type="Proteomes" id="UP001344251">
    <property type="component" value="Chromosome"/>
</dbReference>
<dbReference type="RefSeq" id="WP_326618164.1">
    <property type="nucleotide sequence ID" value="NZ_CP109106.1"/>
</dbReference>
<evidence type="ECO:0008006" key="4">
    <source>
        <dbReference type="Google" id="ProtNLM"/>
    </source>
</evidence>
<organism evidence="2 3">
    <name type="scientific">Streptomyces decoyicus</name>
    <dbReference type="NCBI Taxonomy" id="249567"/>
    <lineage>
        <taxon>Bacteria</taxon>
        <taxon>Bacillati</taxon>
        <taxon>Actinomycetota</taxon>
        <taxon>Actinomycetes</taxon>
        <taxon>Kitasatosporales</taxon>
        <taxon>Streptomycetaceae</taxon>
        <taxon>Streptomyces</taxon>
    </lineage>
</organism>
<feature type="compositionally biased region" description="Basic and acidic residues" evidence="1">
    <location>
        <begin position="1"/>
        <end position="17"/>
    </location>
</feature>
<dbReference type="EMBL" id="CP109106">
    <property type="protein sequence ID" value="WSB68664.1"/>
    <property type="molecule type" value="Genomic_DNA"/>
</dbReference>
<feature type="compositionally biased region" description="Gly residues" evidence="1">
    <location>
        <begin position="438"/>
        <end position="457"/>
    </location>
</feature>
<evidence type="ECO:0000313" key="2">
    <source>
        <dbReference type="EMBL" id="WSB68664.1"/>
    </source>
</evidence>
<evidence type="ECO:0000313" key="3">
    <source>
        <dbReference type="Proteomes" id="UP001344251"/>
    </source>
</evidence>
<feature type="compositionally biased region" description="Basic and acidic residues" evidence="1">
    <location>
        <begin position="273"/>
        <end position="286"/>
    </location>
</feature>
<accession>A0ABZ1FE63</accession>
<dbReference type="SUPFAM" id="SSF140453">
    <property type="entry name" value="EsxAB dimer-like"/>
    <property type="match status" value="1"/>
</dbReference>
<keyword evidence="3" id="KW-1185">Reference proteome</keyword>
<evidence type="ECO:0000256" key="1">
    <source>
        <dbReference type="SAM" id="MobiDB-lite"/>
    </source>
</evidence>
<sequence>MASDDSKFKPAEVKVPKNPEPAPKGSGAAQEASYEVGESRPQFTQLRLNQVKQMVEGSNPAEVGNVAEGWKLVRIKLVGGGSDWTSQDWNDGIKKKFDDAVTKVLETWHGHSADQFATAAQKISNNFAKLAAYPHNTGYVLHQVSENLAAVKKAVEDVEEPSELERIKDRAADGLSSGAGKGAAIGNAIVPGGGGALVGGLIGGMTGGDGRDDTQLNADLANPKMSIFDAVNKNRGSLSIDRERELEAAHYMEQLATTYRAGVKAIGKPPGGDPRRQEEVPERDPSDSNIPPIGPYGPTPSAPKSPGGAANIPGMKGGGYTSPQPMEAPRPHGIDGGVGSVPKSPAPHIGTGLDGLSGGGLGTGGGTGAGGIGGGAGGGAGGGVGTGGLGSGAGGGSHSGMSGGGMPGMVGGAGGRTGGAGAGAGARGGRAGMPGMGGAAGGGAKGAGAKGAGGKGGAMARQKGGLVGGKGGKAGAAGQGGSGLHRSRGGTQQGATGGRRPAGMAGAHGAHGAKGKDKGGENGQRPDYLVEDEETWTPERNVAPKVIE</sequence>
<feature type="region of interest" description="Disordered" evidence="1">
    <location>
        <begin position="1"/>
        <end position="39"/>
    </location>
</feature>
<feature type="compositionally biased region" description="Pro residues" evidence="1">
    <location>
        <begin position="292"/>
        <end position="303"/>
    </location>
</feature>
<feature type="region of interest" description="Disordered" evidence="1">
    <location>
        <begin position="393"/>
        <end position="412"/>
    </location>
</feature>
<feature type="region of interest" description="Disordered" evidence="1">
    <location>
        <begin position="438"/>
        <end position="548"/>
    </location>
</feature>
<feature type="compositionally biased region" description="Low complexity" evidence="1">
    <location>
        <begin position="498"/>
        <end position="510"/>
    </location>
</feature>
<name>A0ABZ1FE63_9ACTN</name>
<feature type="region of interest" description="Disordered" evidence="1">
    <location>
        <begin position="264"/>
        <end position="349"/>
    </location>
</feature>
<dbReference type="InterPro" id="IPR036689">
    <property type="entry name" value="ESAT-6-like_sf"/>
</dbReference>
<feature type="compositionally biased region" description="Gly residues" evidence="1">
    <location>
        <begin position="465"/>
        <end position="483"/>
    </location>
</feature>
<gene>
    <name evidence="2" type="ORF">OG863_12235</name>
</gene>